<feature type="compositionally biased region" description="Low complexity" evidence="1">
    <location>
        <begin position="48"/>
        <end position="62"/>
    </location>
</feature>
<evidence type="ECO:0000313" key="2">
    <source>
        <dbReference type="EMBL" id="MBR0674261.1"/>
    </source>
</evidence>
<comment type="caution">
    <text evidence="2">The sequence shown here is derived from an EMBL/GenBank/DDBJ whole genome shotgun (WGS) entry which is preliminary data.</text>
</comment>
<protein>
    <submittedName>
        <fullName evidence="2">Uncharacterized protein</fullName>
    </submittedName>
</protein>
<dbReference type="Proteomes" id="UP001138751">
    <property type="component" value="Unassembled WGS sequence"/>
</dbReference>
<keyword evidence="3" id="KW-1185">Reference proteome</keyword>
<dbReference type="RefSeq" id="WP_211864682.1">
    <property type="nucleotide sequence ID" value="NZ_JAAEDM010000130.1"/>
</dbReference>
<dbReference type="EMBL" id="JAAEDM010000130">
    <property type="protein sequence ID" value="MBR0674261.1"/>
    <property type="molecule type" value="Genomic_DNA"/>
</dbReference>
<feature type="region of interest" description="Disordered" evidence="1">
    <location>
        <begin position="39"/>
        <end position="62"/>
    </location>
</feature>
<dbReference type="AlphaFoldDB" id="A0A9X9X4D2"/>
<sequence>MTEDEALARAAGLGDAWQGREAEIAEAIAHARRLAASFPRPADERAEPMPVYAAPAPKAARA</sequence>
<evidence type="ECO:0000256" key="1">
    <source>
        <dbReference type="SAM" id="MobiDB-lite"/>
    </source>
</evidence>
<name>A0A9X9X4D2_9PROT</name>
<gene>
    <name evidence="2" type="ORF">GXW76_24020</name>
</gene>
<evidence type="ECO:0000313" key="3">
    <source>
        <dbReference type="Proteomes" id="UP001138751"/>
    </source>
</evidence>
<accession>A0A9X9X4D2</accession>
<organism evidence="2 3">
    <name type="scientific">Neoroseomonas soli</name>
    <dbReference type="NCBI Taxonomy" id="1081025"/>
    <lineage>
        <taxon>Bacteria</taxon>
        <taxon>Pseudomonadati</taxon>
        <taxon>Pseudomonadota</taxon>
        <taxon>Alphaproteobacteria</taxon>
        <taxon>Acetobacterales</taxon>
        <taxon>Acetobacteraceae</taxon>
        <taxon>Neoroseomonas</taxon>
    </lineage>
</organism>
<reference evidence="2" key="2">
    <citation type="journal article" date="2021" name="Syst. Appl. Microbiol.">
        <title>Roseomonas hellenica sp. nov., isolated from roots of wild-growing Alkanna tinctoria.</title>
        <authorList>
            <person name="Rat A."/>
            <person name="Naranjo H.D."/>
            <person name="Lebbe L."/>
            <person name="Cnockaert M."/>
            <person name="Krigas N."/>
            <person name="Grigoriadou K."/>
            <person name="Maloupa E."/>
            <person name="Willems A."/>
        </authorList>
    </citation>
    <scope>NUCLEOTIDE SEQUENCE</scope>
    <source>
        <strain evidence="2">LMG 31231</strain>
    </source>
</reference>
<reference evidence="2" key="1">
    <citation type="submission" date="2020-01" db="EMBL/GenBank/DDBJ databases">
        <authorList>
            <person name="Rat A."/>
        </authorList>
    </citation>
    <scope>NUCLEOTIDE SEQUENCE</scope>
    <source>
        <strain evidence="2">LMG 31231</strain>
    </source>
</reference>
<proteinExistence type="predicted"/>